<dbReference type="InterPro" id="IPR034593">
    <property type="entry name" value="DgoD-like"/>
</dbReference>
<dbReference type="Gene3D" id="3.20.20.120">
    <property type="entry name" value="Enolase-like C-terminal domain"/>
    <property type="match status" value="1"/>
</dbReference>
<evidence type="ECO:0000313" key="3">
    <source>
        <dbReference type="EMBL" id="MCS0496496.1"/>
    </source>
</evidence>
<dbReference type="InterPro" id="IPR013342">
    <property type="entry name" value="Mandelate_racemase_C"/>
</dbReference>
<dbReference type="SUPFAM" id="SSF51604">
    <property type="entry name" value="Enolase C-terminal domain-like"/>
    <property type="match status" value="1"/>
</dbReference>
<dbReference type="InterPro" id="IPR036849">
    <property type="entry name" value="Enolase-like_C_sf"/>
</dbReference>
<dbReference type="InterPro" id="IPR029065">
    <property type="entry name" value="Enolase_C-like"/>
</dbReference>
<dbReference type="EMBL" id="JANTHZ010000007">
    <property type="protein sequence ID" value="MCS0496496.1"/>
    <property type="molecule type" value="Genomic_DNA"/>
</dbReference>
<evidence type="ECO:0000259" key="2">
    <source>
        <dbReference type="SMART" id="SM00922"/>
    </source>
</evidence>
<dbReference type="CDD" id="cd03316">
    <property type="entry name" value="MR_like"/>
    <property type="match status" value="1"/>
</dbReference>
<protein>
    <submittedName>
        <fullName evidence="3">Mandelate racemase/muconate lactonizing enzyme family protein</fullName>
    </submittedName>
</protein>
<evidence type="ECO:0000313" key="4">
    <source>
        <dbReference type="Proteomes" id="UP001151088"/>
    </source>
</evidence>
<comment type="caution">
    <text evidence="3">The sequence shown here is derived from an EMBL/GenBank/DDBJ whole genome shotgun (WGS) entry which is preliminary data.</text>
</comment>
<dbReference type="Pfam" id="PF13378">
    <property type="entry name" value="MR_MLE_C"/>
    <property type="match status" value="1"/>
</dbReference>
<dbReference type="PANTHER" id="PTHR48080">
    <property type="entry name" value="D-GALACTONATE DEHYDRATASE-RELATED"/>
    <property type="match status" value="1"/>
</dbReference>
<dbReference type="InterPro" id="IPR013341">
    <property type="entry name" value="Mandelate_racemase_N_dom"/>
</dbReference>
<dbReference type="Gene3D" id="3.30.390.10">
    <property type="entry name" value="Enolase-like, N-terminal domain"/>
    <property type="match status" value="1"/>
</dbReference>
<dbReference type="PANTHER" id="PTHR48080:SF2">
    <property type="entry name" value="D-GALACTONATE DEHYDRATASE"/>
    <property type="match status" value="1"/>
</dbReference>
<gene>
    <name evidence="3" type="ORF">NVS89_15445</name>
</gene>
<organism evidence="3 4">
    <name type="scientific">Ancylobacter mangrovi</name>
    <dbReference type="NCBI Taxonomy" id="2972472"/>
    <lineage>
        <taxon>Bacteria</taxon>
        <taxon>Pseudomonadati</taxon>
        <taxon>Pseudomonadota</taxon>
        <taxon>Alphaproteobacteria</taxon>
        <taxon>Hyphomicrobiales</taxon>
        <taxon>Xanthobacteraceae</taxon>
        <taxon>Ancylobacter</taxon>
    </lineage>
</organism>
<dbReference type="Proteomes" id="UP001151088">
    <property type="component" value="Unassembled WGS sequence"/>
</dbReference>
<keyword evidence="1" id="KW-0456">Lyase</keyword>
<accession>A0A9X2PD52</accession>
<dbReference type="SMART" id="SM00922">
    <property type="entry name" value="MR_MLE"/>
    <property type="match status" value="1"/>
</dbReference>
<feature type="domain" description="Mandelate racemase/muconate lactonizing enzyme C-terminal" evidence="2">
    <location>
        <begin position="146"/>
        <end position="243"/>
    </location>
</feature>
<dbReference type="SUPFAM" id="SSF54826">
    <property type="entry name" value="Enolase N-terminal domain-like"/>
    <property type="match status" value="1"/>
</dbReference>
<proteinExistence type="predicted"/>
<dbReference type="InterPro" id="IPR029017">
    <property type="entry name" value="Enolase-like_N"/>
</dbReference>
<sequence length="379" mass="40466">MRATILVHRVPAEPPVRTSFGIMHDRPSVLVRVEDDDGAFGYGEVWCNYPSVGAEHRARLLETVVLPLVGGSGLVDQPAALWTWLTERLRVLAIQSGEPGPLAHCVAGLECALQDLAARRAGVPLATFLAPDAAGDVAVYASGINPTGAPETAAAAIAAGYGGCKIKIGFDPALDRANLLGARQLIGDDRLLMADANQAWDLDEALAFASTADDAGLRWLEEPLCHPAADDEWRQLGDAMRTPLAAGENYTSQCDFDALAETRHVRVVQPDLGRWGGVGRIFAVGRSLAQRGLTFCPHWLGGGVGLLTSCHVKAAVGDVSGLVEVDFNPNPIRSEVAAVVFDTLRDGRVKLNTSPGIGVEDAMIDDFSRYLVWSRDVRF</sequence>
<dbReference type="SFLD" id="SFLDS00001">
    <property type="entry name" value="Enolase"/>
    <property type="match status" value="1"/>
</dbReference>
<reference evidence="3" key="1">
    <citation type="submission" date="2022-08" db="EMBL/GenBank/DDBJ databases">
        <authorList>
            <person name="Li F."/>
        </authorList>
    </citation>
    <scope>NUCLEOTIDE SEQUENCE</scope>
    <source>
        <strain evidence="3">MQZ15Z-1</strain>
    </source>
</reference>
<evidence type="ECO:0000256" key="1">
    <source>
        <dbReference type="ARBA" id="ARBA00023239"/>
    </source>
</evidence>
<name>A0A9X2PD52_9HYPH</name>
<dbReference type="GO" id="GO:0016829">
    <property type="term" value="F:lyase activity"/>
    <property type="evidence" value="ECO:0007669"/>
    <property type="project" value="UniProtKB-KW"/>
</dbReference>
<dbReference type="Pfam" id="PF02746">
    <property type="entry name" value="MR_MLE_N"/>
    <property type="match status" value="1"/>
</dbReference>
<dbReference type="RefSeq" id="WP_258733660.1">
    <property type="nucleotide sequence ID" value="NZ_JANTHZ010000007.1"/>
</dbReference>
<keyword evidence="4" id="KW-1185">Reference proteome</keyword>
<dbReference type="AlphaFoldDB" id="A0A9X2PD52"/>